<accession>A0A447N4F7</accession>
<dbReference type="EMBL" id="LR134140">
    <property type="protein sequence ID" value="VDZ98178.1"/>
    <property type="molecule type" value="Genomic_DNA"/>
</dbReference>
<dbReference type="Pfam" id="PF01553">
    <property type="entry name" value="Acyltransferase"/>
    <property type="match status" value="1"/>
</dbReference>
<evidence type="ECO:0000256" key="4">
    <source>
        <dbReference type="SAM" id="MobiDB-lite"/>
    </source>
</evidence>
<comment type="pathway">
    <text evidence="1">Lipid metabolism.</text>
</comment>
<dbReference type="SUPFAM" id="SSF69593">
    <property type="entry name" value="Glycerol-3-phosphate (1)-acyltransferase"/>
    <property type="match status" value="1"/>
</dbReference>
<evidence type="ECO:0000313" key="7">
    <source>
        <dbReference type="Proteomes" id="UP000282086"/>
    </source>
</evidence>
<dbReference type="SMART" id="SM00563">
    <property type="entry name" value="PlsC"/>
    <property type="match status" value="1"/>
</dbReference>
<proteinExistence type="predicted"/>
<name>A0A447N4F7_SALET</name>
<dbReference type="Gene3D" id="3.40.50.12780">
    <property type="entry name" value="N-terminal domain of ligase-like"/>
    <property type="match status" value="1"/>
</dbReference>
<dbReference type="InterPro" id="IPR002123">
    <property type="entry name" value="Plipid/glycerol_acylTrfase"/>
</dbReference>
<dbReference type="PANTHER" id="PTHR10434">
    <property type="entry name" value="1-ACYL-SN-GLYCEROL-3-PHOSPHATE ACYLTRANSFERASE"/>
    <property type="match status" value="1"/>
</dbReference>
<dbReference type="GO" id="GO:0006654">
    <property type="term" value="P:phosphatidic acid biosynthetic process"/>
    <property type="evidence" value="ECO:0007669"/>
    <property type="project" value="TreeGrafter"/>
</dbReference>
<evidence type="ECO:0000256" key="1">
    <source>
        <dbReference type="ARBA" id="ARBA00005189"/>
    </source>
</evidence>
<dbReference type="PANTHER" id="PTHR10434:SF11">
    <property type="entry name" value="1-ACYL-SN-GLYCEROL-3-PHOSPHATE ACYLTRANSFERASE"/>
    <property type="match status" value="1"/>
</dbReference>
<keyword evidence="2 6" id="KW-0808">Transferase</keyword>
<feature type="compositionally biased region" description="Low complexity" evidence="4">
    <location>
        <begin position="355"/>
        <end position="365"/>
    </location>
</feature>
<evidence type="ECO:0000313" key="6">
    <source>
        <dbReference type="EMBL" id="VDZ98178.1"/>
    </source>
</evidence>
<feature type="domain" description="Phospholipid/glycerol acyltransferase" evidence="5">
    <location>
        <begin position="30"/>
        <end position="140"/>
    </location>
</feature>
<dbReference type="InterPro" id="IPR042099">
    <property type="entry name" value="ANL_N_sf"/>
</dbReference>
<dbReference type="Proteomes" id="UP000282086">
    <property type="component" value="Chromosome"/>
</dbReference>
<protein>
    <submittedName>
        <fullName evidence="6">2-acylglycerophosphoethanolamine acyltransferase</fullName>
    </submittedName>
</protein>
<organism evidence="6 7">
    <name type="scientific">Salmonella enterica I</name>
    <dbReference type="NCBI Taxonomy" id="59201"/>
    <lineage>
        <taxon>Bacteria</taxon>
        <taxon>Pseudomonadati</taxon>
        <taxon>Pseudomonadota</taxon>
        <taxon>Gammaproteobacteria</taxon>
        <taxon>Enterobacterales</taxon>
        <taxon>Enterobacteriaceae</taxon>
        <taxon>Salmonella</taxon>
    </lineage>
</organism>
<dbReference type="SUPFAM" id="SSF56801">
    <property type="entry name" value="Acetyl-CoA synthetase-like"/>
    <property type="match status" value="1"/>
</dbReference>
<dbReference type="CDD" id="cd07989">
    <property type="entry name" value="LPLAT_AGPAT-like"/>
    <property type="match status" value="1"/>
</dbReference>
<reference evidence="6 7" key="1">
    <citation type="submission" date="2018-12" db="EMBL/GenBank/DDBJ databases">
        <authorList>
            <consortium name="Pathogen Informatics"/>
        </authorList>
    </citation>
    <scope>NUCLEOTIDE SEQUENCE [LARGE SCALE GENOMIC DNA]</scope>
    <source>
        <strain evidence="6 7">NCTC129</strain>
    </source>
</reference>
<dbReference type="GO" id="GO:0003841">
    <property type="term" value="F:1-acylglycerol-3-phosphate O-acyltransferase activity"/>
    <property type="evidence" value="ECO:0007669"/>
    <property type="project" value="TreeGrafter"/>
</dbReference>
<evidence type="ECO:0000256" key="3">
    <source>
        <dbReference type="ARBA" id="ARBA00023315"/>
    </source>
</evidence>
<evidence type="ECO:0000256" key="2">
    <source>
        <dbReference type="ARBA" id="ARBA00022679"/>
    </source>
</evidence>
<feature type="region of interest" description="Disordered" evidence="4">
    <location>
        <begin position="347"/>
        <end position="369"/>
    </location>
</feature>
<evidence type="ECO:0000259" key="5">
    <source>
        <dbReference type="SMART" id="SM00563"/>
    </source>
</evidence>
<keyword evidence="3 6" id="KW-0012">Acyltransferase</keyword>
<dbReference type="AlphaFoldDB" id="A0A447N4F7"/>
<gene>
    <name evidence="6" type="primary">aas_1</name>
    <name evidence="6" type="ORF">NCTC129_04435</name>
</gene>
<sequence>MLFGFFRNLFRVLYRVRVTGDVRALQGNRVLITPNHVSFIDGMLLALFLPVRPVFAVYTSISQQWYMRWLTPLIDFVPLDPTKPMSIKHLVRLVEQGRPVVIFPEGRISVTGSLMKIYDGAGFVAAKSGATVIPLRIDGAELTPFSRLKGLVKRRLFPRIQLHILPSTQIPMPEAPRARDRRKIAGEMLHQIMMEARMAVRPRETLYESLLAAQYRYGAGKNCIEDINFTPDTYRKLLTKTLFVGRILEKYSVEGEKIGLMLPNAAISAAVIFGAVSRRRIPAMMNYTAGVKGLTSAITAAEIKTIFTSRQFLDKGKLWHLPEQLTQVRWVYLEDLKAGRHTRRQAVDFCPPPGAATGAGKTAAGRRGDHSFYLRLGRAPERGGAQP</sequence>